<evidence type="ECO:0000313" key="2">
    <source>
        <dbReference type="Proteomes" id="UP000054485"/>
    </source>
</evidence>
<reference evidence="1 2" key="1">
    <citation type="submission" date="2014-04" db="EMBL/GenBank/DDBJ databases">
        <authorList>
            <consortium name="DOE Joint Genome Institute"/>
            <person name="Kuo A."/>
            <person name="Ruytinx J."/>
            <person name="Rineau F."/>
            <person name="Colpaert J."/>
            <person name="Kohler A."/>
            <person name="Nagy L.G."/>
            <person name="Floudas D."/>
            <person name="Copeland A."/>
            <person name="Barry K.W."/>
            <person name="Cichocki N."/>
            <person name="Veneault-Fourrey C."/>
            <person name="LaButti K."/>
            <person name="Lindquist E.A."/>
            <person name="Lipzen A."/>
            <person name="Lundell T."/>
            <person name="Morin E."/>
            <person name="Murat C."/>
            <person name="Sun H."/>
            <person name="Tunlid A."/>
            <person name="Henrissat B."/>
            <person name="Grigoriev I.V."/>
            <person name="Hibbett D.S."/>
            <person name="Martin F."/>
            <person name="Nordberg H.P."/>
            <person name="Cantor M.N."/>
            <person name="Hua S.X."/>
        </authorList>
    </citation>
    <scope>NUCLEOTIDE SEQUENCE [LARGE SCALE GENOMIC DNA]</scope>
    <source>
        <strain evidence="1 2">UH-Slu-Lm8-n1</strain>
    </source>
</reference>
<organism evidence="1 2">
    <name type="scientific">Suillus luteus UH-Slu-Lm8-n1</name>
    <dbReference type="NCBI Taxonomy" id="930992"/>
    <lineage>
        <taxon>Eukaryota</taxon>
        <taxon>Fungi</taxon>
        <taxon>Dikarya</taxon>
        <taxon>Basidiomycota</taxon>
        <taxon>Agaricomycotina</taxon>
        <taxon>Agaricomycetes</taxon>
        <taxon>Agaricomycetidae</taxon>
        <taxon>Boletales</taxon>
        <taxon>Suillineae</taxon>
        <taxon>Suillaceae</taxon>
        <taxon>Suillus</taxon>
    </lineage>
</organism>
<sequence>MLLGAVAVVENTNSSLPLKISLTLNYLYRGSCWIPSRHHGMDSARSQAMNHSCLHVAASRNSSMHTHVPSSVRKYQNHCQTCQTLAVS</sequence>
<dbReference type="EMBL" id="KN835270">
    <property type="protein sequence ID" value="KIK41392.1"/>
    <property type="molecule type" value="Genomic_DNA"/>
</dbReference>
<accession>A0A0D0B4I9</accession>
<dbReference type="InParanoid" id="A0A0D0B4I9"/>
<dbReference type="Proteomes" id="UP000054485">
    <property type="component" value="Unassembled WGS sequence"/>
</dbReference>
<dbReference type="AlphaFoldDB" id="A0A0D0B4I9"/>
<evidence type="ECO:0000313" key="1">
    <source>
        <dbReference type="EMBL" id="KIK41392.1"/>
    </source>
</evidence>
<protein>
    <submittedName>
        <fullName evidence="1">Uncharacterized protein</fullName>
    </submittedName>
</protein>
<proteinExistence type="predicted"/>
<name>A0A0D0B4I9_9AGAM</name>
<dbReference type="HOGENOM" id="CLU_2470557_0_0_1"/>
<reference evidence="2" key="2">
    <citation type="submission" date="2015-01" db="EMBL/GenBank/DDBJ databases">
        <title>Evolutionary Origins and Diversification of the Mycorrhizal Mutualists.</title>
        <authorList>
            <consortium name="DOE Joint Genome Institute"/>
            <consortium name="Mycorrhizal Genomics Consortium"/>
            <person name="Kohler A."/>
            <person name="Kuo A."/>
            <person name="Nagy L.G."/>
            <person name="Floudas D."/>
            <person name="Copeland A."/>
            <person name="Barry K.W."/>
            <person name="Cichocki N."/>
            <person name="Veneault-Fourrey C."/>
            <person name="LaButti K."/>
            <person name="Lindquist E.A."/>
            <person name="Lipzen A."/>
            <person name="Lundell T."/>
            <person name="Morin E."/>
            <person name="Murat C."/>
            <person name="Riley R."/>
            <person name="Ohm R."/>
            <person name="Sun H."/>
            <person name="Tunlid A."/>
            <person name="Henrissat B."/>
            <person name="Grigoriev I.V."/>
            <person name="Hibbett D.S."/>
            <person name="Martin F."/>
        </authorList>
    </citation>
    <scope>NUCLEOTIDE SEQUENCE [LARGE SCALE GENOMIC DNA]</scope>
    <source>
        <strain evidence="2">UH-Slu-Lm8-n1</strain>
    </source>
</reference>
<keyword evidence="2" id="KW-1185">Reference proteome</keyword>
<gene>
    <name evidence="1" type="ORF">CY34DRAFT_206872</name>
</gene>